<accession>A0A1G9DC28</accession>
<keyword evidence="3" id="KW-1185">Reference proteome</keyword>
<protein>
    <submittedName>
        <fullName evidence="2">Uncharacterized protein</fullName>
    </submittedName>
</protein>
<keyword evidence="1" id="KW-1133">Transmembrane helix</keyword>
<evidence type="ECO:0000313" key="3">
    <source>
        <dbReference type="Proteomes" id="UP000199580"/>
    </source>
</evidence>
<reference evidence="2 3" key="1">
    <citation type="submission" date="2016-10" db="EMBL/GenBank/DDBJ databases">
        <authorList>
            <person name="de Groot N.N."/>
        </authorList>
    </citation>
    <scope>NUCLEOTIDE SEQUENCE [LARGE SCALE GENOMIC DNA]</scope>
    <source>
        <strain evidence="2 3">CGMCC 1.10076</strain>
    </source>
</reference>
<dbReference type="Proteomes" id="UP000199580">
    <property type="component" value="Unassembled WGS sequence"/>
</dbReference>
<keyword evidence="1" id="KW-0812">Transmembrane</keyword>
<dbReference type="AlphaFoldDB" id="A0A1G9DC28"/>
<organism evidence="2 3">
    <name type="scientific">Flavobacterium noncentrifugens</name>
    <dbReference type="NCBI Taxonomy" id="1128970"/>
    <lineage>
        <taxon>Bacteria</taxon>
        <taxon>Pseudomonadati</taxon>
        <taxon>Bacteroidota</taxon>
        <taxon>Flavobacteriia</taxon>
        <taxon>Flavobacteriales</taxon>
        <taxon>Flavobacteriaceae</taxon>
        <taxon>Flavobacterium</taxon>
    </lineage>
</organism>
<gene>
    <name evidence="2" type="ORF">SAMN04487935_3771</name>
</gene>
<dbReference type="EMBL" id="FNEZ01000010">
    <property type="protein sequence ID" value="SDK61393.1"/>
    <property type="molecule type" value="Genomic_DNA"/>
</dbReference>
<feature type="transmembrane region" description="Helical" evidence="1">
    <location>
        <begin position="53"/>
        <end position="73"/>
    </location>
</feature>
<sequence length="210" mass="24474">MKFKIYKDINKFYFTNNVIASLIFAAFVLIGIIYNTLSPNLDTTLVNSITTNWLFISVMIIVFLAPIFLKLHLNFNTYQPLKGSIEGYLELNMEKITLDKKEYSLDQINKIEIWNFDFVGDSNNYASRFNFNGLMSNGIENLFEMSLHDSTVLKIHFQQDYRNQIIHAKQELFNYYKQGKIDFSILARIFDCKNELDRGILKKTLTANSG</sequence>
<feature type="transmembrane region" description="Helical" evidence="1">
    <location>
        <begin position="12"/>
        <end position="33"/>
    </location>
</feature>
<proteinExistence type="predicted"/>
<evidence type="ECO:0000256" key="1">
    <source>
        <dbReference type="SAM" id="Phobius"/>
    </source>
</evidence>
<dbReference type="RefSeq" id="WP_139171812.1">
    <property type="nucleotide sequence ID" value="NZ_BKAI01000022.1"/>
</dbReference>
<name>A0A1G9DC28_9FLAO</name>
<keyword evidence="1" id="KW-0472">Membrane</keyword>
<dbReference type="OrthoDB" id="1433457at2"/>
<evidence type="ECO:0000313" key="2">
    <source>
        <dbReference type="EMBL" id="SDK61393.1"/>
    </source>
</evidence>
<dbReference type="STRING" id="1128970.SAMN04487935_3771"/>